<evidence type="ECO:0008006" key="4">
    <source>
        <dbReference type="Google" id="ProtNLM"/>
    </source>
</evidence>
<feature type="signal peptide" evidence="1">
    <location>
        <begin position="1"/>
        <end position="26"/>
    </location>
</feature>
<comment type="caution">
    <text evidence="2">The sequence shown here is derived from an EMBL/GenBank/DDBJ whole genome shotgun (WGS) entry which is preliminary data.</text>
</comment>
<evidence type="ECO:0000313" key="3">
    <source>
        <dbReference type="Proteomes" id="UP001595704"/>
    </source>
</evidence>
<proteinExistence type="predicted"/>
<dbReference type="EMBL" id="JBHRYC010000097">
    <property type="protein sequence ID" value="MFC3639549.1"/>
    <property type="molecule type" value="Genomic_DNA"/>
</dbReference>
<keyword evidence="3" id="KW-1185">Reference proteome</keyword>
<dbReference type="Proteomes" id="UP001595704">
    <property type="component" value="Unassembled WGS sequence"/>
</dbReference>
<sequence length="156" mass="16394">MVVRAWLRRAGGVIVAMMLAIGTAVADDGYRQADGLAVYLGLVPAAVVRGHPTAHSESTMHGGAGTGRHQQHIVVAVFDAQTAARIENARVSATIGGLGHVGQQTVELDPMRIENTVTYGGFITLPGNDRYEIAVTVIVPARSRPVSVTFSSAHVQ</sequence>
<protein>
    <recommendedName>
        <fullName evidence="4">DUF4426 domain-containing protein</fullName>
    </recommendedName>
</protein>
<reference evidence="3" key="1">
    <citation type="journal article" date="2019" name="Int. J. Syst. Evol. Microbiol.">
        <title>The Global Catalogue of Microorganisms (GCM) 10K type strain sequencing project: providing services to taxonomists for standard genome sequencing and annotation.</title>
        <authorList>
            <consortium name="The Broad Institute Genomics Platform"/>
            <consortium name="The Broad Institute Genome Sequencing Center for Infectious Disease"/>
            <person name="Wu L."/>
            <person name="Ma J."/>
        </authorList>
    </citation>
    <scope>NUCLEOTIDE SEQUENCE [LARGE SCALE GENOMIC DNA]</scope>
    <source>
        <strain evidence="3">KCTC 42282</strain>
    </source>
</reference>
<gene>
    <name evidence="2" type="ORF">ACFONL_19610</name>
</gene>
<feature type="chain" id="PRO_5047460154" description="DUF4426 domain-containing protein" evidence="1">
    <location>
        <begin position="27"/>
        <end position="156"/>
    </location>
</feature>
<name>A0ABV7UMB8_9HYPH</name>
<accession>A0ABV7UMB8</accession>
<keyword evidence="1" id="KW-0732">Signal</keyword>
<organism evidence="2 3">
    <name type="scientific">Camelimonas fluminis</name>
    <dbReference type="NCBI Taxonomy" id="1576911"/>
    <lineage>
        <taxon>Bacteria</taxon>
        <taxon>Pseudomonadati</taxon>
        <taxon>Pseudomonadota</taxon>
        <taxon>Alphaproteobacteria</taxon>
        <taxon>Hyphomicrobiales</taxon>
        <taxon>Chelatococcaceae</taxon>
        <taxon>Camelimonas</taxon>
    </lineage>
</organism>
<dbReference type="RefSeq" id="WP_191321162.1">
    <property type="nucleotide sequence ID" value="NZ_BNCG01000047.1"/>
</dbReference>
<evidence type="ECO:0000313" key="2">
    <source>
        <dbReference type="EMBL" id="MFC3639549.1"/>
    </source>
</evidence>
<evidence type="ECO:0000256" key="1">
    <source>
        <dbReference type="SAM" id="SignalP"/>
    </source>
</evidence>